<keyword evidence="4" id="KW-1185">Reference proteome</keyword>
<organism evidence="3 4">
    <name type="scientific">Passalora fulva</name>
    <name type="common">Tomato leaf mold</name>
    <name type="synonym">Cladosporium fulvum</name>
    <dbReference type="NCBI Taxonomy" id="5499"/>
    <lineage>
        <taxon>Eukaryota</taxon>
        <taxon>Fungi</taxon>
        <taxon>Dikarya</taxon>
        <taxon>Ascomycota</taxon>
        <taxon>Pezizomycotina</taxon>
        <taxon>Dothideomycetes</taxon>
        <taxon>Dothideomycetidae</taxon>
        <taxon>Mycosphaerellales</taxon>
        <taxon>Mycosphaerellaceae</taxon>
        <taxon>Fulvia</taxon>
    </lineage>
</organism>
<evidence type="ECO:0000256" key="1">
    <source>
        <dbReference type="SAM" id="MobiDB-lite"/>
    </source>
</evidence>
<protein>
    <submittedName>
        <fullName evidence="3">Secreted lipase</fullName>
    </submittedName>
</protein>
<dbReference type="InterPro" id="IPR029058">
    <property type="entry name" value="AB_hydrolase_fold"/>
</dbReference>
<dbReference type="SUPFAM" id="SSF53474">
    <property type="entry name" value="alpha/beta-Hydrolases"/>
    <property type="match status" value="1"/>
</dbReference>
<dbReference type="RefSeq" id="XP_047766165.1">
    <property type="nucleotide sequence ID" value="XM_047908778.1"/>
</dbReference>
<dbReference type="PANTHER" id="PTHR11559">
    <property type="entry name" value="CARBOXYLESTERASE"/>
    <property type="match status" value="1"/>
</dbReference>
<evidence type="ECO:0000313" key="3">
    <source>
        <dbReference type="EMBL" id="UJO21799.1"/>
    </source>
</evidence>
<accession>A0A9Q8PG45</accession>
<dbReference type="Proteomes" id="UP000756132">
    <property type="component" value="Chromosome 9"/>
</dbReference>
<feature type="domain" description="Carboxylesterase type B" evidence="2">
    <location>
        <begin position="61"/>
        <end position="549"/>
    </location>
</feature>
<reference evidence="3" key="2">
    <citation type="journal article" date="2022" name="Microb. Genom.">
        <title>A chromosome-scale genome assembly of the tomato pathogen Cladosporium fulvum reveals a compartmentalized genome architecture and the presence of a dispensable chromosome.</title>
        <authorList>
            <person name="Zaccaron A.Z."/>
            <person name="Chen L.H."/>
            <person name="Samaras A."/>
            <person name="Stergiopoulos I."/>
        </authorList>
    </citation>
    <scope>NUCLEOTIDE SEQUENCE</scope>
    <source>
        <strain evidence="3">Race5_Kim</strain>
    </source>
</reference>
<dbReference type="OrthoDB" id="408631at2759"/>
<dbReference type="InterPro" id="IPR050309">
    <property type="entry name" value="Type-B_Carboxylest/Lipase"/>
</dbReference>
<gene>
    <name evidence="3" type="ORF">CLAFUR5_09630</name>
</gene>
<dbReference type="KEGG" id="ffu:CLAFUR5_09630"/>
<proteinExistence type="predicted"/>
<feature type="region of interest" description="Disordered" evidence="1">
    <location>
        <begin position="30"/>
        <end position="51"/>
    </location>
</feature>
<dbReference type="GeneID" id="71989508"/>
<reference evidence="3" key="1">
    <citation type="submission" date="2021-12" db="EMBL/GenBank/DDBJ databases">
        <authorList>
            <person name="Zaccaron A."/>
            <person name="Stergiopoulos I."/>
        </authorList>
    </citation>
    <scope>NUCLEOTIDE SEQUENCE</scope>
    <source>
        <strain evidence="3">Race5_Kim</strain>
    </source>
</reference>
<dbReference type="Pfam" id="PF00135">
    <property type="entry name" value="COesterase"/>
    <property type="match status" value="1"/>
</dbReference>
<name>A0A9Q8PG45_PASFU</name>
<dbReference type="Gene3D" id="3.40.50.1820">
    <property type="entry name" value="alpha/beta hydrolase"/>
    <property type="match status" value="1"/>
</dbReference>
<sequence length="604" mass="65871">MSRRSGSLVRCPCIRDKGLICMAHVVREDETADGRQRSKSSSYPTHPANDLEPVVHLGPAGSYRGIIQNNGTVASWKGIPYATPPVDSLRFMPPEPLAPQHSSIVDVTTDALRCVQFAGAPYGVINSNMVGQRSGPGQEDCLKLWIWKPANASAEAKLPVMFYVHGGGLQYSAAPNNDFSDWVGQSQNFIAVNVAYRLGALGFMAHSSLPSANAGLLDQRMGIQWVKQNIAAFGGNPDDITIMGQSGAGYAVVSQLALYDGDNQGLFQKAIPRSVQRSPMFPVDELTDRNAEYFRLLNCTTGQGQLECFKSVPVSSLVNAYNSLSRYRATSGIFQNRTFGSSAAFLPMIDGVTLTDTITQLFKKGKTANVPVLAGAVNDEGANTAARNITTISPSTNTIWNLTDQQVYQAASFYPVNAGFGYASPDNFFLGGFKAYIQSVNSFGEAGMTGSERLIGKYMSDAHGADRVWTFRFNAPGVGTNYTGHQYPLSWVAHSADNSYLQNRTSVMTAFEKGMASEWRAYLGSFIRTGNPNTQKLPNSPEWPSYGALNDYVNSPVRLVPQFAYSSNPDQDDRTSTQVEVSQKAQIEREDWWTSDALLESMRL</sequence>
<dbReference type="AlphaFoldDB" id="A0A9Q8PG45"/>
<evidence type="ECO:0000313" key="4">
    <source>
        <dbReference type="Proteomes" id="UP000756132"/>
    </source>
</evidence>
<dbReference type="InterPro" id="IPR002018">
    <property type="entry name" value="CarbesteraseB"/>
</dbReference>
<evidence type="ECO:0000259" key="2">
    <source>
        <dbReference type="Pfam" id="PF00135"/>
    </source>
</evidence>
<dbReference type="EMBL" id="CP090171">
    <property type="protein sequence ID" value="UJO21799.1"/>
    <property type="molecule type" value="Genomic_DNA"/>
</dbReference>